<sequence>MFLKSLTFVKGKDTTHRRSSAVPQLICVKGCEFEPVIVHCKNAVSYGRDVAWQCEADLPSHLTFTDVEVNCEGYHTKEDEDVLEGSCGLKYSLSSHGSKKRRSFLRELITAAREDEVVEAELSDHISSSNAQSAGYLTP</sequence>
<comment type="similarity">
    <text evidence="2">Belongs to the SARAF family.</text>
</comment>
<evidence type="ECO:0000256" key="5">
    <source>
        <dbReference type="ARBA" id="ARBA00022568"/>
    </source>
</evidence>
<organism evidence="14 15">
    <name type="scientific">Adiantum capillus-veneris</name>
    <name type="common">Maidenhair fern</name>
    <dbReference type="NCBI Taxonomy" id="13818"/>
    <lineage>
        <taxon>Eukaryota</taxon>
        <taxon>Viridiplantae</taxon>
        <taxon>Streptophyta</taxon>
        <taxon>Embryophyta</taxon>
        <taxon>Tracheophyta</taxon>
        <taxon>Polypodiopsida</taxon>
        <taxon>Polypodiidae</taxon>
        <taxon>Polypodiales</taxon>
        <taxon>Pteridineae</taxon>
        <taxon>Pteridaceae</taxon>
        <taxon>Vittarioideae</taxon>
        <taxon>Adiantum</taxon>
    </lineage>
</organism>
<dbReference type="EMBL" id="JABFUD020000007">
    <property type="protein sequence ID" value="KAI5077137.1"/>
    <property type="molecule type" value="Genomic_DNA"/>
</dbReference>
<evidence type="ECO:0000313" key="15">
    <source>
        <dbReference type="Proteomes" id="UP000886520"/>
    </source>
</evidence>
<dbReference type="Pfam" id="PF06682">
    <property type="entry name" value="SARAF"/>
    <property type="match status" value="1"/>
</dbReference>
<evidence type="ECO:0000256" key="7">
    <source>
        <dbReference type="ARBA" id="ARBA00022729"/>
    </source>
</evidence>
<evidence type="ECO:0000256" key="12">
    <source>
        <dbReference type="ARBA" id="ARBA00023136"/>
    </source>
</evidence>
<keyword evidence="8" id="KW-0256">Endoplasmic reticulum</keyword>
<dbReference type="PANTHER" id="PTHR15929">
    <property type="entry name" value="STORE-OPERATED CALCIUM ENTRY-ASSOCIATED REGULATORY FACTOR"/>
    <property type="match status" value="1"/>
</dbReference>
<dbReference type="PANTHER" id="PTHR15929:SF0">
    <property type="entry name" value="STORE-OPERATED CALCIUM ENTRY-ASSOCIATED REGULATORY FACTOR"/>
    <property type="match status" value="1"/>
</dbReference>
<reference evidence="14" key="1">
    <citation type="submission" date="2021-01" db="EMBL/GenBank/DDBJ databases">
        <title>Adiantum capillus-veneris genome.</title>
        <authorList>
            <person name="Fang Y."/>
            <person name="Liao Q."/>
        </authorList>
    </citation>
    <scope>NUCLEOTIDE SEQUENCE</scope>
    <source>
        <strain evidence="14">H3</strain>
        <tissue evidence="14">Leaf</tissue>
    </source>
</reference>
<proteinExistence type="inferred from homology"/>
<evidence type="ECO:0000256" key="6">
    <source>
        <dbReference type="ARBA" id="ARBA00022692"/>
    </source>
</evidence>
<evidence type="ECO:0000256" key="8">
    <source>
        <dbReference type="ARBA" id="ARBA00022824"/>
    </source>
</evidence>
<name>A0A9D4ZKG0_ADICA</name>
<dbReference type="GO" id="GO:0006816">
    <property type="term" value="P:calcium ion transport"/>
    <property type="evidence" value="ECO:0007669"/>
    <property type="project" value="UniProtKB-KW"/>
</dbReference>
<dbReference type="GO" id="GO:2001256">
    <property type="term" value="P:regulation of store-operated calcium entry"/>
    <property type="evidence" value="ECO:0007669"/>
    <property type="project" value="InterPro"/>
</dbReference>
<evidence type="ECO:0000256" key="4">
    <source>
        <dbReference type="ARBA" id="ARBA00022448"/>
    </source>
</evidence>
<keyword evidence="10" id="KW-1133">Transmembrane helix</keyword>
<accession>A0A9D4ZKG0</accession>
<dbReference type="Proteomes" id="UP000886520">
    <property type="component" value="Chromosome 7"/>
</dbReference>
<keyword evidence="4" id="KW-0813">Transport</keyword>
<dbReference type="OrthoDB" id="2020236at2759"/>
<evidence type="ECO:0000256" key="2">
    <source>
        <dbReference type="ARBA" id="ARBA00006833"/>
    </source>
</evidence>
<keyword evidence="6" id="KW-0812">Transmembrane</keyword>
<comment type="subcellular location">
    <subcellularLocation>
        <location evidence="1">Endoplasmic reticulum membrane</location>
        <topology evidence="1">Single-pass type I membrane protein</topology>
    </subcellularLocation>
</comment>
<evidence type="ECO:0000313" key="14">
    <source>
        <dbReference type="EMBL" id="KAI5077137.1"/>
    </source>
</evidence>
<evidence type="ECO:0000256" key="11">
    <source>
        <dbReference type="ARBA" id="ARBA00023065"/>
    </source>
</evidence>
<keyword evidence="5" id="KW-0109">Calcium transport</keyword>
<dbReference type="GO" id="GO:0005789">
    <property type="term" value="C:endoplasmic reticulum membrane"/>
    <property type="evidence" value="ECO:0007669"/>
    <property type="project" value="UniProtKB-SubCell"/>
</dbReference>
<evidence type="ECO:0000256" key="10">
    <source>
        <dbReference type="ARBA" id="ARBA00022989"/>
    </source>
</evidence>
<comment type="caution">
    <text evidence="14">The sequence shown here is derived from an EMBL/GenBank/DDBJ whole genome shotgun (WGS) entry which is preliminary data.</text>
</comment>
<keyword evidence="9" id="KW-0106">Calcium</keyword>
<keyword evidence="7" id="KW-0732">Signal</keyword>
<dbReference type="InterPro" id="IPR009567">
    <property type="entry name" value="SARAF"/>
</dbReference>
<gene>
    <name evidence="14" type="ORF">GOP47_0006961</name>
</gene>
<evidence type="ECO:0000256" key="1">
    <source>
        <dbReference type="ARBA" id="ARBA00004115"/>
    </source>
</evidence>
<evidence type="ECO:0000256" key="9">
    <source>
        <dbReference type="ARBA" id="ARBA00022837"/>
    </source>
</evidence>
<protein>
    <recommendedName>
        <fullName evidence="3">Store-operated calcium entry-associated regulatory factor</fullName>
    </recommendedName>
    <alternativeName>
        <fullName evidence="13">Transmembrane protein 66</fullName>
    </alternativeName>
</protein>
<keyword evidence="11" id="KW-0406">Ion transport</keyword>
<evidence type="ECO:0000256" key="13">
    <source>
        <dbReference type="ARBA" id="ARBA00031116"/>
    </source>
</evidence>
<keyword evidence="15" id="KW-1185">Reference proteome</keyword>
<keyword evidence="12" id="KW-0472">Membrane</keyword>
<dbReference type="AlphaFoldDB" id="A0A9D4ZKG0"/>
<evidence type="ECO:0000256" key="3">
    <source>
        <dbReference type="ARBA" id="ARBA00016584"/>
    </source>
</evidence>